<dbReference type="Proteomes" id="UP000194139">
    <property type="component" value="Chromosome"/>
</dbReference>
<keyword evidence="1" id="KW-0175">Coiled coil</keyword>
<accession>A0A1W6YXD3</accession>
<name>A0A1W6YXD3_9BORD</name>
<reference evidence="2 3" key="1">
    <citation type="submission" date="2017-05" db="EMBL/GenBank/DDBJ databases">
        <title>Complete and WGS of Bordetella genogroups.</title>
        <authorList>
            <person name="Spilker T."/>
            <person name="LiPuma J."/>
        </authorList>
    </citation>
    <scope>NUCLEOTIDE SEQUENCE [LARGE SCALE GENOMIC DNA]</scope>
    <source>
        <strain evidence="2 3">AU17164</strain>
    </source>
</reference>
<gene>
    <name evidence="2" type="ORF">CAL13_05080</name>
</gene>
<dbReference type="EMBL" id="CP021109">
    <property type="protein sequence ID" value="ARP85651.1"/>
    <property type="molecule type" value="Genomic_DNA"/>
</dbReference>
<dbReference type="AlphaFoldDB" id="A0A1W6YXD3"/>
<evidence type="ECO:0000313" key="2">
    <source>
        <dbReference type="EMBL" id="ARP85651.1"/>
    </source>
</evidence>
<evidence type="ECO:0000313" key="3">
    <source>
        <dbReference type="Proteomes" id="UP000194139"/>
    </source>
</evidence>
<proteinExistence type="predicted"/>
<keyword evidence="3" id="KW-1185">Reference proteome</keyword>
<feature type="coiled-coil region" evidence="1">
    <location>
        <begin position="152"/>
        <end position="186"/>
    </location>
</feature>
<organism evidence="2 3">
    <name type="scientific">Bordetella genomosp. 9</name>
    <dbReference type="NCBI Taxonomy" id="1416803"/>
    <lineage>
        <taxon>Bacteria</taxon>
        <taxon>Pseudomonadati</taxon>
        <taxon>Pseudomonadota</taxon>
        <taxon>Betaproteobacteria</taxon>
        <taxon>Burkholderiales</taxon>
        <taxon>Alcaligenaceae</taxon>
        <taxon>Bordetella</taxon>
    </lineage>
</organism>
<dbReference type="RefSeq" id="WP_086071713.1">
    <property type="nucleotide sequence ID" value="NZ_CP021109.1"/>
</dbReference>
<evidence type="ECO:0000256" key="1">
    <source>
        <dbReference type="SAM" id="Coils"/>
    </source>
</evidence>
<protein>
    <submittedName>
        <fullName evidence="2">Uncharacterized protein</fullName>
    </submittedName>
</protein>
<sequence>MMAITGVQGQSGAVYPVLPQDGKTEQPRAMSWGDIASVLVEAQRLVGEESQKVANKEMETYMKDMQVNRTLNMVATENSIAARRTSMWVRFGVQVGTGIAGAAMGAYALRGNAIAARKTEAMGKLTKEADLKLQDSAKLLAEAEKSGDASRLARARVEAQTAQEEAAGVQTQVQKISKEIDGLNKNREVAQTFANTSTQVMYAGNELGTGIPEAQAKRNDLAAQVGNTTAGLDREMAERRRGNASEAVKRADEVAQALVEIARVNARNLGA</sequence>